<feature type="compositionally biased region" description="Basic residues" evidence="7">
    <location>
        <begin position="367"/>
        <end position="379"/>
    </location>
</feature>
<keyword evidence="4" id="KW-0067">ATP-binding</keyword>
<keyword evidence="1" id="KW-0547">Nucleotide-binding</keyword>
<evidence type="ECO:0000256" key="3">
    <source>
        <dbReference type="ARBA" id="ARBA00022806"/>
    </source>
</evidence>
<dbReference type="InterPro" id="IPR014001">
    <property type="entry name" value="Helicase_ATP-bd"/>
</dbReference>
<evidence type="ECO:0000256" key="6">
    <source>
        <dbReference type="PROSITE-ProRule" id="PRU00552"/>
    </source>
</evidence>
<feature type="domain" description="DEAD-box RNA helicase Q" evidence="10">
    <location>
        <begin position="2"/>
        <end position="30"/>
    </location>
</feature>
<dbReference type="InterPro" id="IPR050079">
    <property type="entry name" value="DEAD_box_RNA_helicase"/>
</dbReference>
<dbReference type="InterPro" id="IPR001650">
    <property type="entry name" value="Helicase_C-like"/>
</dbReference>
<feature type="compositionally biased region" description="Basic and acidic residues" evidence="7">
    <location>
        <begin position="470"/>
        <end position="489"/>
    </location>
</feature>
<accession>A0ABT1L3S7</accession>
<evidence type="ECO:0000256" key="7">
    <source>
        <dbReference type="SAM" id="MobiDB-lite"/>
    </source>
</evidence>
<comment type="caution">
    <text evidence="11">The sequence shown here is derived from an EMBL/GenBank/DDBJ whole genome shotgun (WGS) entry which is preliminary data.</text>
</comment>
<evidence type="ECO:0000256" key="2">
    <source>
        <dbReference type="ARBA" id="ARBA00022801"/>
    </source>
</evidence>
<gene>
    <name evidence="11" type="ORF">MKS91_00880</name>
</gene>
<dbReference type="SMART" id="SM00487">
    <property type="entry name" value="DEXDc"/>
    <property type="match status" value="1"/>
</dbReference>
<dbReference type="Pfam" id="PF00270">
    <property type="entry name" value="DEAD"/>
    <property type="match status" value="1"/>
</dbReference>
<evidence type="ECO:0000259" key="9">
    <source>
        <dbReference type="PROSITE" id="PS51194"/>
    </source>
</evidence>
<comment type="similarity">
    <text evidence="5">Belongs to the DEAD box helicase family.</text>
</comment>
<evidence type="ECO:0000259" key="10">
    <source>
        <dbReference type="PROSITE" id="PS51195"/>
    </source>
</evidence>
<protein>
    <submittedName>
        <fullName evidence="11">DEAD/DEAH box helicase</fullName>
    </submittedName>
</protein>
<dbReference type="InterPro" id="IPR011545">
    <property type="entry name" value="DEAD/DEAH_box_helicase_dom"/>
</dbReference>
<dbReference type="Pfam" id="PF00271">
    <property type="entry name" value="Helicase_C"/>
    <property type="match status" value="1"/>
</dbReference>
<dbReference type="CDD" id="cd18787">
    <property type="entry name" value="SF2_C_DEAD"/>
    <property type="match status" value="1"/>
</dbReference>
<sequence>MSNFLDFNMAPFLTDKLSQQDITTPTEIQQQSIPLVLSGKDILGSAETGSGKTLAFAAPIIHKLYENPREKAVIIAPTRELAEQIAQNIKRLLPQKMSLALLIGGAPMFKQLQQLKRLPQIIIGTPGRMIDHLERGKLDVRDTSVLVLDETDRMLDMGFSEQINRLVEDTPENRQTLLFSATMPRSIIKVANNYLSEPVRIKVGDTTKPSDNITQKFINVENKAKANTLFKECEEREGSIIVFVRTKMGADNLCHQLQKKGLTADTIHGDLRHGKRQKVIRAFHQKRFSILVATDVAARGLDIPHVEHVINYDLPQQPEDYVHRVGRTGRGGRTGESLCIVSPSDQHKLRAVKRFIGGDDNTEDSYKRRKPSKFKKGKFEHRGQSSSTKRWGSSDERSRDSKKRWGNSSEDSSRDSNKRWGNSSDDRSRDSKKRWGNNSSEDSSRDSNKRWGNSSDDRSRDSKKRWGNSSDDRSRDSNKRWGRSEESQGGRKSGKPSMNKKGFGPSKPRKVIKKKEPAFAE</sequence>
<dbReference type="PANTHER" id="PTHR47959">
    <property type="entry name" value="ATP-DEPENDENT RNA HELICASE RHLE-RELATED"/>
    <property type="match status" value="1"/>
</dbReference>
<dbReference type="PROSITE" id="PS51192">
    <property type="entry name" value="HELICASE_ATP_BIND_1"/>
    <property type="match status" value="1"/>
</dbReference>
<reference evidence="11 12" key="1">
    <citation type="journal article" date="2022" name="Nat. Microbiol.">
        <title>The microbiome of a bacterivorous marine choanoflagellate contains a resource-demanding obligate bacterial associate.</title>
        <authorList>
            <person name="Needham D.M."/>
            <person name="Poirier C."/>
            <person name="Bachy C."/>
            <person name="George E.E."/>
            <person name="Wilken S."/>
            <person name="Yung C.C.M."/>
            <person name="Limardo A.J."/>
            <person name="Morando M."/>
            <person name="Sudek L."/>
            <person name="Malmstrom R.R."/>
            <person name="Keeling P.J."/>
            <person name="Santoro A.E."/>
            <person name="Worden A.Z."/>
        </authorList>
    </citation>
    <scope>NUCLEOTIDE SEQUENCE [LARGE SCALE GENOMIC DNA]</scope>
    <source>
        <strain evidence="11 12">Comchoano-2</strain>
    </source>
</reference>
<feature type="domain" description="Helicase ATP-binding" evidence="8">
    <location>
        <begin position="33"/>
        <end position="201"/>
    </location>
</feature>
<keyword evidence="3 11" id="KW-0347">Helicase</keyword>
<dbReference type="Gene3D" id="3.40.50.300">
    <property type="entry name" value="P-loop containing nucleotide triphosphate hydrolases"/>
    <property type="match status" value="2"/>
</dbReference>
<keyword evidence="12" id="KW-1185">Reference proteome</keyword>
<proteinExistence type="inferred from homology"/>
<dbReference type="RefSeq" id="WP_258568959.1">
    <property type="nucleotide sequence ID" value="NZ_JAKUDN010000001.1"/>
</dbReference>
<feature type="compositionally biased region" description="Basic and acidic residues" evidence="7">
    <location>
        <begin position="442"/>
        <end position="460"/>
    </location>
</feature>
<dbReference type="InterPro" id="IPR014014">
    <property type="entry name" value="RNA_helicase_DEAD_Q_motif"/>
</dbReference>
<feature type="short sequence motif" description="Q motif" evidence="6">
    <location>
        <begin position="2"/>
        <end position="30"/>
    </location>
</feature>
<dbReference type="GO" id="GO:0004386">
    <property type="term" value="F:helicase activity"/>
    <property type="evidence" value="ECO:0007669"/>
    <property type="project" value="UniProtKB-KW"/>
</dbReference>
<dbReference type="SUPFAM" id="SSF52540">
    <property type="entry name" value="P-loop containing nucleoside triphosphate hydrolases"/>
    <property type="match status" value="1"/>
</dbReference>
<dbReference type="EMBL" id="JAKUDN010000001">
    <property type="protein sequence ID" value="MCP8351850.1"/>
    <property type="molecule type" value="Genomic_DNA"/>
</dbReference>
<feature type="region of interest" description="Disordered" evidence="7">
    <location>
        <begin position="355"/>
        <end position="521"/>
    </location>
</feature>
<evidence type="ECO:0000313" key="11">
    <source>
        <dbReference type="EMBL" id="MCP8351850.1"/>
    </source>
</evidence>
<organism evidence="11 12">
    <name type="scientific">Candidatus Synchoanobacter obligatus</name>
    <dbReference type="NCBI Taxonomy" id="2919597"/>
    <lineage>
        <taxon>Bacteria</taxon>
        <taxon>Pseudomonadati</taxon>
        <taxon>Pseudomonadota</taxon>
        <taxon>Gammaproteobacteria</taxon>
        <taxon>Candidatus Comchoanobacterales</taxon>
        <taxon>Candidatus Comchoanobacteraceae</taxon>
        <taxon>Candidatus Synchoanobacter</taxon>
    </lineage>
</organism>
<dbReference type="CDD" id="cd00268">
    <property type="entry name" value="DEADc"/>
    <property type="match status" value="1"/>
</dbReference>
<dbReference type="PROSITE" id="PS51194">
    <property type="entry name" value="HELICASE_CTER"/>
    <property type="match status" value="1"/>
</dbReference>
<evidence type="ECO:0000256" key="5">
    <source>
        <dbReference type="ARBA" id="ARBA00038437"/>
    </source>
</evidence>
<dbReference type="InterPro" id="IPR027417">
    <property type="entry name" value="P-loop_NTPase"/>
</dbReference>
<feature type="domain" description="Helicase C-terminal" evidence="9">
    <location>
        <begin position="212"/>
        <end position="372"/>
    </location>
</feature>
<dbReference type="InterPro" id="IPR044742">
    <property type="entry name" value="DEAD/DEAH_RhlB"/>
</dbReference>
<dbReference type="SMART" id="SM00490">
    <property type="entry name" value="HELICc"/>
    <property type="match status" value="1"/>
</dbReference>
<dbReference type="Proteomes" id="UP001320768">
    <property type="component" value="Unassembled WGS sequence"/>
</dbReference>
<evidence type="ECO:0000259" key="8">
    <source>
        <dbReference type="PROSITE" id="PS51192"/>
    </source>
</evidence>
<name>A0ABT1L3S7_9GAMM</name>
<feature type="compositionally biased region" description="Basic and acidic residues" evidence="7">
    <location>
        <begin position="411"/>
        <end position="429"/>
    </location>
</feature>
<keyword evidence="2" id="KW-0378">Hydrolase</keyword>
<evidence type="ECO:0000313" key="12">
    <source>
        <dbReference type="Proteomes" id="UP001320768"/>
    </source>
</evidence>
<evidence type="ECO:0000256" key="4">
    <source>
        <dbReference type="ARBA" id="ARBA00022840"/>
    </source>
</evidence>
<dbReference type="PANTHER" id="PTHR47959:SF1">
    <property type="entry name" value="ATP-DEPENDENT RNA HELICASE DBPA"/>
    <property type="match status" value="1"/>
</dbReference>
<dbReference type="PROSITE" id="PS51195">
    <property type="entry name" value="Q_MOTIF"/>
    <property type="match status" value="1"/>
</dbReference>
<evidence type="ECO:0000256" key="1">
    <source>
        <dbReference type="ARBA" id="ARBA00022741"/>
    </source>
</evidence>